<accession>A0A849KU27</accession>
<evidence type="ECO:0000313" key="1">
    <source>
        <dbReference type="EMBL" id="NNU63347.1"/>
    </source>
</evidence>
<sequence length="79" mass="8835">MKFPDLNGKDAEQAAEDMALIARGEELDLPWRRLRVLLDHEFVEIVSPVIQGGSHRGSATALHWTEKGAEFMHQAPKGK</sequence>
<name>A0A849KU27_9HYPH</name>
<keyword evidence="2" id="KW-1185">Reference proteome</keyword>
<gene>
    <name evidence="1" type="ORF">HKX02_24270</name>
</gene>
<reference evidence="1 2" key="1">
    <citation type="submission" date="2020-05" db="EMBL/GenBank/DDBJ databases">
        <title>Draft Genome Sequence of Ochrobactrum soli Isolated from Stable Fly Gut.</title>
        <authorList>
            <person name="Pileggi M.T."/>
            <person name="Vazhakkala L.J."/>
            <person name="Wong C.N."/>
        </authorList>
    </citation>
    <scope>NUCLEOTIDE SEQUENCE [LARGE SCALE GENOMIC DNA]</scope>
    <source>
        <strain evidence="1 2">MTP-C0764</strain>
    </source>
</reference>
<comment type="caution">
    <text evidence="1">The sequence shown here is derived from an EMBL/GenBank/DDBJ whole genome shotgun (WGS) entry which is preliminary data.</text>
</comment>
<dbReference type="AlphaFoldDB" id="A0A849KU27"/>
<dbReference type="RefSeq" id="WP_171319708.1">
    <property type="nucleotide sequence ID" value="NZ_JABFCY010000024.1"/>
</dbReference>
<dbReference type="Proteomes" id="UP000574931">
    <property type="component" value="Unassembled WGS sequence"/>
</dbReference>
<organism evidence="1 2">
    <name type="scientific">Ochrobactrum soli</name>
    <dbReference type="NCBI Taxonomy" id="2448455"/>
    <lineage>
        <taxon>Bacteria</taxon>
        <taxon>Pseudomonadati</taxon>
        <taxon>Pseudomonadota</taxon>
        <taxon>Alphaproteobacteria</taxon>
        <taxon>Hyphomicrobiales</taxon>
        <taxon>Brucellaceae</taxon>
        <taxon>Brucella/Ochrobactrum group</taxon>
        <taxon>Ochrobactrum</taxon>
    </lineage>
</organism>
<evidence type="ECO:0000313" key="2">
    <source>
        <dbReference type="Proteomes" id="UP000574931"/>
    </source>
</evidence>
<dbReference type="EMBL" id="JABFCY010000024">
    <property type="protein sequence ID" value="NNU63347.1"/>
    <property type="molecule type" value="Genomic_DNA"/>
</dbReference>
<protein>
    <submittedName>
        <fullName evidence="1">Uncharacterized protein</fullName>
    </submittedName>
</protein>
<proteinExistence type="predicted"/>